<evidence type="ECO:0000259" key="5">
    <source>
        <dbReference type="Pfam" id="PF13579"/>
    </source>
</evidence>
<dbReference type="Pfam" id="PF13692">
    <property type="entry name" value="Glyco_trans_1_4"/>
    <property type="match status" value="1"/>
</dbReference>
<accession>A0AA37XG52</accession>
<dbReference type="InterPro" id="IPR028098">
    <property type="entry name" value="Glyco_trans_4-like_N"/>
</dbReference>
<keyword evidence="3" id="KW-0808">Transferase</keyword>
<reference evidence="6" key="1">
    <citation type="journal article" date="2014" name="Int. J. Syst. Evol. Microbiol.">
        <title>Complete genome sequence of Corynebacterium casei LMG S-19264T (=DSM 44701T), isolated from a smear-ripened cheese.</title>
        <authorList>
            <consortium name="US DOE Joint Genome Institute (JGI-PGF)"/>
            <person name="Walter F."/>
            <person name="Albersmeier A."/>
            <person name="Kalinowski J."/>
            <person name="Ruckert C."/>
        </authorList>
    </citation>
    <scope>NUCLEOTIDE SEQUENCE</scope>
    <source>
        <strain evidence="6">NBRC 112290</strain>
    </source>
</reference>
<evidence type="ECO:0000256" key="2">
    <source>
        <dbReference type="ARBA" id="ARBA00022676"/>
    </source>
</evidence>
<protein>
    <recommendedName>
        <fullName evidence="1">D-inositol 3-phosphate glycosyltransferase</fullName>
    </recommendedName>
</protein>
<evidence type="ECO:0000256" key="1">
    <source>
        <dbReference type="ARBA" id="ARBA00021292"/>
    </source>
</evidence>
<dbReference type="PANTHER" id="PTHR45947:SF3">
    <property type="entry name" value="SULFOQUINOVOSYL TRANSFERASE SQD2"/>
    <property type="match status" value="1"/>
</dbReference>
<name>A0AA37XG52_9MICO</name>
<dbReference type="Gene3D" id="3.40.50.2000">
    <property type="entry name" value="Glycogen Phosphorylase B"/>
    <property type="match status" value="2"/>
</dbReference>
<proteinExistence type="predicted"/>
<organism evidence="6 7">
    <name type="scientific">Litorihabitans aurantiacus</name>
    <dbReference type="NCBI Taxonomy" id="1930061"/>
    <lineage>
        <taxon>Bacteria</taxon>
        <taxon>Bacillati</taxon>
        <taxon>Actinomycetota</taxon>
        <taxon>Actinomycetes</taxon>
        <taxon>Micrococcales</taxon>
        <taxon>Beutenbergiaceae</taxon>
        <taxon>Litorihabitans</taxon>
    </lineage>
</organism>
<dbReference type="EMBL" id="BSUM01000001">
    <property type="protein sequence ID" value="GMA32701.1"/>
    <property type="molecule type" value="Genomic_DNA"/>
</dbReference>
<keyword evidence="2" id="KW-0328">Glycosyltransferase</keyword>
<gene>
    <name evidence="6" type="ORF">GCM10025875_26930</name>
</gene>
<dbReference type="Pfam" id="PF13579">
    <property type="entry name" value="Glyco_trans_4_4"/>
    <property type="match status" value="1"/>
</dbReference>
<dbReference type="AlphaFoldDB" id="A0AA37XG52"/>
<feature type="region of interest" description="Disordered" evidence="4">
    <location>
        <begin position="55"/>
        <end position="75"/>
    </location>
</feature>
<evidence type="ECO:0000313" key="7">
    <source>
        <dbReference type="Proteomes" id="UP001157161"/>
    </source>
</evidence>
<reference evidence="6" key="2">
    <citation type="submission" date="2023-02" db="EMBL/GenBank/DDBJ databases">
        <authorList>
            <person name="Sun Q."/>
            <person name="Mori K."/>
        </authorList>
    </citation>
    <scope>NUCLEOTIDE SEQUENCE</scope>
    <source>
        <strain evidence="6">NBRC 112290</strain>
    </source>
</reference>
<evidence type="ECO:0000313" key="6">
    <source>
        <dbReference type="EMBL" id="GMA32701.1"/>
    </source>
</evidence>
<comment type="caution">
    <text evidence="6">The sequence shown here is derived from an EMBL/GenBank/DDBJ whole genome shotgun (WGS) entry which is preliminary data.</text>
</comment>
<dbReference type="RefSeq" id="WP_284251383.1">
    <property type="nucleotide sequence ID" value="NZ_BSUM01000001.1"/>
</dbReference>
<dbReference type="InterPro" id="IPR050194">
    <property type="entry name" value="Glycosyltransferase_grp1"/>
</dbReference>
<dbReference type="GO" id="GO:0016758">
    <property type="term" value="F:hexosyltransferase activity"/>
    <property type="evidence" value="ECO:0007669"/>
    <property type="project" value="TreeGrafter"/>
</dbReference>
<feature type="domain" description="Glycosyltransferase subfamily 4-like N-terminal" evidence="5">
    <location>
        <begin position="217"/>
        <end position="395"/>
    </location>
</feature>
<feature type="compositionally biased region" description="Basic residues" evidence="4">
    <location>
        <begin position="60"/>
        <end position="72"/>
    </location>
</feature>
<dbReference type="SUPFAM" id="SSF53756">
    <property type="entry name" value="UDP-Glycosyltransferase/glycogen phosphorylase"/>
    <property type="match status" value="1"/>
</dbReference>
<evidence type="ECO:0000256" key="3">
    <source>
        <dbReference type="ARBA" id="ARBA00022679"/>
    </source>
</evidence>
<evidence type="ECO:0000256" key="4">
    <source>
        <dbReference type="SAM" id="MobiDB-lite"/>
    </source>
</evidence>
<dbReference type="GO" id="GO:1901137">
    <property type="term" value="P:carbohydrate derivative biosynthetic process"/>
    <property type="evidence" value="ECO:0007669"/>
    <property type="project" value="UniProtKB-ARBA"/>
</dbReference>
<keyword evidence="7" id="KW-1185">Reference proteome</keyword>
<feature type="region of interest" description="Disordered" evidence="4">
    <location>
        <begin position="152"/>
        <end position="203"/>
    </location>
</feature>
<dbReference type="PANTHER" id="PTHR45947">
    <property type="entry name" value="SULFOQUINOVOSYL TRANSFERASE SQD2"/>
    <property type="match status" value="1"/>
</dbReference>
<dbReference type="Proteomes" id="UP001157161">
    <property type="component" value="Unassembled WGS sequence"/>
</dbReference>
<sequence>MRGAVDAGALLRQLLLGARTAAAMAREDPARLVVLASRRAPEAWRGRLSDLLAGGAGRRGTGRRGTGRRGTGRRGAGLPGVLAAWVRGDDDAARAAVAAHLATGRARRPGPATVLAAEIGVQLDVPGAERAGTAATRVRALARRGDLSDAVAAAGPGTTQGRRLAAERTALTPGTVLAPSRRAASARRPSRGDRTGDGGPPRVLHLLTTSLPHSTSGYALRSHEVLRAQRRAGIDAVAATRPGYPVDVGRLAVAGHEVLDDVVYHRLPARRRPPATGARLRDHADAALALAREERPDVLHTTTPWSSAVVTRAVARDLGVPWVYEVRGVLEDTWVASFPPELRARVRASERYRLLRARETELTRAADRVVVLGETVRDALVARGVDPARLAIAPNAVEDRARTPDRSPARARRALGLPTDGFWVGTVSSLVPYEGLETLIEAVATERSAGRDVRACLVGDGVARPGLQRLVVERDLTDVVLLPGRVPAAEAGRWYQALDVVAVPRIDAEVTRTVVPLKPMAAMALGRPLIASDLPALAEIVGRPGAGLLTPPGDAAALARAVARLAADDDLRRSLARAGRAYAATRTWDAVGRTYRTLYDGLIEDAS</sequence>
<dbReference type="CDD" id="cd03794">
    <property type="entry name" value="GT4_WbuB-like"/>
    <property type="match status" value="1"/>
</dbReference>